<sequence length="392" mass="42899">MITIIKNTEIYSPEYLGKKTLVLANDKIEGIYDEIDIPDKFLDINVVDGTNTIAIPGFIDSHVHIMGAGGEGGFRTRTPEIPLSEFVKAGTTTVVGCIGTDGICRGMRGLIAKCYALEEEGITTYCYTGSYEIPVRTLTDSVKGDIMLLHKVIGVGEIALSDNRSSQPTYEEFLNVVAEARVGGLLSGKAGIVNVHLGDGARMMEYLFRLVESSEIPVTQLLPTHVNRNERLFLKAIEYASKGGYVDLTTASDPNFLEDTEVKASSGLKRMLESGVPEDRITFSSDGNGSMPRFNEKREMIGLGICSLSSLYREFKDSVLKEGIQLDKALKVVTSNVARVLKLSYKGRIESGKDADILLLDKENLNIITMFAKGKKLKENGKILVKGTFEGF</sequence>
<comment type="PTM">
    <text evidence="1">Carboxylation allows a single lysine to coordinate two zinc ions.</text>
</comment>
<dbReference type="GO" id="GO:0016810">
    <property type="term" value="F:hydrolase activity, acting on carbon-nitrogen (but not peptide) bonds"/>
    <property type="evidence" value="ECO:0007669"/>
    <property type="project" value="InterPro"/>
</dbReference>
<organism evidence="6 7">
    <name type="scientific">Clostridium paridis</name>
    <dbReference type="NCBI Taxonomy" id="2803863"/>
    <lineage>
        <taxon>Bacteria</taxon>
        <taxon>Bacillati</taxon>
        <taxon>Bacillota</taxon>
        <taxon>Clostridia</taxon>
        <taxon>Eubacteriales</taxon>
        <taxon>Clostridiaceae</taxon>
        <taxon>Clostridium</taxon>
    </lineage>
</organism>
<name>A0A937FK01_9CLOT</name>
<feature type="binding site" evidence="4">
    <location>
        <position position="64"/>
    </location>
    <ligand>
        <name>Zn(2+)</name>
        <dbReference type="ChEBI" id="CHEBI:29105"/>
        <label>1</label>
        <note>catalytic</note>
    </ligand>
</feature>
<dbReference type="GO" id="GO:0006508">
    <property type="term" value="P:proteolysis"/>
    <property type="evidence" value="ECO:0007669"/>
    <property type="project" value="UniProtKB-KW"/>
</dbReference>
<feature type="binding site" evidence="3">
    <location>
        <position position="228"/>
    </location>
    <ligand>
        <name>substrate</name>
    </ligand>
</feature>
<evidence type="ECO:0000313" key="6">
    <source>
        <dbReference type="EMBL" id="MBL4933862.1"/>
    </source>
</evidence>
<feature type="binding site" evidence="3">
    <location>
        <position position="164"/>
    </location>
    <ligand>
        <name>substrate</name>
    </ligand>
</feature>
<evidence type="ECO:0000256" key="4">
    <source>
        <dbReference type="PIRSR" id="PIRSR001238-3"/>
    </source>
</evidence>
<dbReference type="Gene3D" id="3.20.20.140">
    <property type="entry name" value="Metal-dependent hydrolases"/>
    <property type="match status" value="1"/>
</dbReference>
<dbReference type="Proteomes" id="UP000623681">
    <property type="component" value="Unassembled WGS sequence"/>
</dbReference>
<feature type="domain" description="Amidohydrolase-related" evidence="5">
    <location>
        <begin position="53"/>
        <end position="375"/>
    </location>
</feature>
<feature type="binding site" evidence="3">
    <location>
        <position position="100"/>
    </location>
    <ligand>
        <name>substrate</name>
    </ligand>
</feature>
<dbReference type="GO" id="GO:0046872">
    <property type="term" value="F:metal ion binding"/>
    <property type="evidence" value="ECO:0007669"/>
    <property type="project" value="UniProtKB-KW"/>
</dbReference>
<feature type="binding site" evidence="4">
    <location>
        <position position="286"/>
    </location>
    <ligand>
        <name>Zn(2+)</name>
        <dbReference type="ChEBI" id="CHEBI:29105"/>
        <label>1</label>
        <note>catalytic</note>
    </ligand>
</feature>
<dbReference type="GO" id="GO:0005737">
    <property type="term" value="C:cytoplasm"/>
    <property type="evidence" value="ECO:0007669"/>
    <property type="project" value="UniProtKB-SubCell"/>
</dbReference>
<proteinExistence type="inferred from homology"/>
<evidence type="ECO:0000313" key="7">
    <source>
        <dbReference type="Proteomes" id="UP000623681"/>
    </source>
</evidence>
<feature type="binding site" evidence="4">
    <location>
        <position position="196"/>
    </location>
    <ligand>
        <name>Zn(2+)</name>
        <dbReference type="ChEBI" id="CHEBI:29105"/>
        <label>2</label>
        <note>catalytic</note>
    </ligand>
</feature>
<dbReference type="NCBIfam" id="TIGR01975">
    <property type="entry name" value="isoAsp_dipep"/>
    <property type="match status" value="1"/>
</dbReference>
<dbReference type="Gene3D" id="2.30.40.10">
    <property type="entry name" value="Urease, subunit C, domain 1"/>
    <property type="match status" value="1"/>
</dbReference>
<comment type="cofactor">
    <cofactor evidence="1 4">
        <name>Zn(2+)</name>
        <dbReference type="ChEBI" id="CHEBI:29105"/>
    </cofactor>
    <text evidence="1 4">Binds 2 Zn(2+) ions per subunit.</text>
</comment>
<dbReference type="GO" id="GO:0008237">
    <property type="term" value="F:metallopeptidase activity"/>
    <property type="evidence" value="ECO:0007669"/>
    <property type="project" value="UniProtKB-KW"/>
</dbReference>
<feature type="binding site" evidence="3">
    <location>
        <position position="290"/>
    </location>
    <ligand>
        <name>substrate</name>
    </ligand>
</feature>
<feature type="binding site" evidence="4">
    <location>
        <position position="62"/>
    </location>
    <ligand>
        <name>Zn(2+)</name>
        <dbReference type="ChEBI" id="CHEBI:29105"/>
        <label>1</label>
        <note>catalytic</note>
    </ligand>
</feature>
<feature type="binding site" evidence="3">
    <location>
        <position position="131"/>
    </location>
    <ligand>
        <name>substrate</name>
    </ligand>
</feature>
<dbReference type="GO" id="GO:0008798">
    <property type="term" value="F:beta-aspartyl-peptidase activity"/>
    <property type="evidence" value="ECO:0007669"/>
    <property type="project" value="InterPro"/>
</dbReference>
<evidence type="ECO:0000259" key="5">
    <source>
        <dbReference type="Pfam" id="PF01979"/>
    </source>
</evidence>
<dbReference type="EC" id="3.4.19.-" evidence="1"/>
<dbReference type="PIRSF" id="PIRSF001238">
    <property type="entry name" value="IadA"/>
    <property type="match status" value="1"/>
</dbReference>
<dbReference type="InterPro" id="IPR032466">
    <property type="entry name" value="Metal_Hydrolase"/>
</dbReference>
<evidence type="ECO:0000256" key="3">
    <source>
        <dbReference type="PIRSR" id="PIRSR001238-2"/>
    </source>
</evidence>
<dbReference type="InterPro" id="IPR011059">
    <property type="entry name" value="Metal-dep_hydrolase_composite"/>
</dbReference>
<feature type="active site" description="Proton acceptor" evidence="2">
    <location>
        <position position="286"/>
    </location>
</feature>
<dbReference type="AlphaFoldDB" id="A0A937FK01"/>
<gene>
    <name evidence="6" type="primary">iadA</name>
    <name evidence="6" type="ORF">JK634_18925</name>
</gene>
<keyword evidence="1 4" id="KW-0479">Metal-binding</keyword>
<keyword evidence="1" id="KW-0645">Protease</keyword>
<feature type="binding site" evidence="4">
    <location>
        <position position="225"/>
    </location>
    <ligand>
        <name>Zn(2+)</name>
        <dbReference type="ChEBI" id="CHEBI:29105"/>
        <label>2</label>
        <note>catalytic</note>
    </ligand>
</feature>
<comment type="caution">
    <text evidence="6">The sequence shown here is derived from an EMBL/GenBank/DDBJ whole genome shotgun (WGS) entry which is preliminary data.</text>
</comment>
<keyword evidence="1 6" id="KW-0378">Hydrolase</keyword>
<evidence type="ECO:0000256" key="2">
    <source>
        <dbReference type="PIRSR" id="PIRSR001238-1"/>
    </source>
</evidence>
<keyword evidence="7" id="KW-1185">Reference proteome</keyword>
<dbReference type="SUPFAM" id="SSF51338">
    <property type="entry name" value="Composite domain of metallo-dependent hydrolases"/>
    <property type="match status" value="1"/>
</dbReference>
<feature type="binding site" evidence="3">
    <location>
        <begin position="69"/>
        <end position="71"/>
    </location>
    <ligand>
        <name>substrate</name>
    </ligand>
</feature>
<accession>A0A937FK01</accession>
<dbReference type="RefSeq" id="WP_202769325.1">
    <property type="nucleotide sequence ID" value="NZ_JAESWA010000028.1"/>
</dbReference>
<comment type="function">
    <text evidence="1">Catalyzes the hydrolytic cleavage of a subset of L-isoaspartyl (L-beta-aspartyl) dipeptides. Used to degrade proteins damaged by L-isoaspartyl residues formation.</text>
</comment>
<dbReference type="InterPro" id="IPR010229">
    <property type="entry name" value="Pept_M38_dipep"/>
</dbReference>
<keyword evidence="1 4" id="KW-0862">Zinc</keyword>
<comment type="subcellular location">
    <subcellularLocation>
        <location evidence="1">Cytoplasm</location>
    </subcellularLocation>
</comment>
<keyword evidence="1" id="KW-0482">Metalloprotease</keyword>
<comment type="similarity">
    <text evidence="1">Belongs to the peptidase M38 family.</text>
</comment>
<dbReference type="PANTHER" id="PTHR11647">
    <property type="entry name" value="HYDRANTOINASE/DIHYDROPYRIMIDINASE FAMILY MEMBER"/>
    <property type="match status" value="1"/>
</dbReference>
<protein>
    <recommendedName>
        <fullName evidence="1">Isoaspartyl dipeptidase</fullName>
        <ecNumber evidence="1">3.4.19.-</ecNumber>
    </recommendedName>
</protein>
<dbReference type="Pfam" id="PF01979">
    <property type="entry name" value="Amidohydro_1"/>
    <property type="match status" value="1"/>
</dbReference>
<dbReference type="PANTHER" id="PTHR11647:SF1">
    <property type="entry name" value="COLLAPSIN RESPONSE MEDIATOR PROTEIN"/>
    <property type="match status" value="1"/>
</dbReference>
<dbReference type="SUPFAM" id="SSF51556">
    <property type="entry name" value="Metallo-dependent hydrolases"/>
    <property type="match status" value="1"/>
</dbReference>
<dbReference type="InterPro" id="IPR006680">
    <property type="entry name" value="Amidohydro-rel"/>
</dbReference>
<evidence type="ECO:0000256" key="1">
    <source>
        <dbReference type="PIRNR" id="PIRNR001238"/>
    </source>
</evidence>
<reference evidence="6" key="1">
    <citation type="submission" date="2021-01" db="EMBL/GenBank/DDBJ databases">
        <title>Genome public.</title>
        <authorList>
            <person name="Liu C."/>
            <person name="Sun Q."/>
        </authorList>
    </citation>
    <scope>NUCLEOTIDE SEQUENCE</scope>
    <source>
        <strain evidence="6">YIM B02565</strain>
    </source>
</reference>
<dbReference type="EMBL" id="JAESWA010000028">
    <property type="protein sequence ID" value="MBL4933862.1"/>
    <property type="molecule type" value="Genomic_DNA"/>
</dbReference>
<dbReference type="InterPro" id="IPR050378">
    <property type="entry name" value="Metallo-dep_Hydrolases_sf"/>
</dbReference>